<dbReference type="SUPFAM" id="SSF53850">
    <property type="entry name" value="Periplasmic binding protein-like II"/>
    <property type="match status" value="1"/>
</dbReference>
<dbReference type="PANTHER" id="PTHR43649">
    <property type="entry name" value="ARABINOSE-BINDING PROTEIN-RELATED"/>
    <property type="match status" value="1"/>
</dbReference>
<reference evidence="1 2" key="1">
    <citation type="submission" date="2021-04" db="EMBL/GenBank/DDBJ databases">
        <authorList>
            <person name="Tang X."/>
            <person name="Zhou X."/>
            <person name="Chen X."/>
            <person name="Cernava T."/>
            <person name="Zhang C."/>
        </authorList>
    </citation>
    <scope>NUCLEOTIDE SEQUENCE [LARGE SCALE GENOMIC DNA]</scope>
    <source>
        <strain evidence="1 2">BH-SS-21</strain>
    </source>
</reference>
<dbReference type="EMBL" id="JAGPYQ010000002">
    <property type="protein sequence ID" value="MBQ0854780.1"/>
    <property type="molecule type" value="Genomic_DNA"/>
</dbReference>
<dbReference type="Pfam" id="PF01547">
    <property type="entry name" value="SBP_bac_1"/>
    <property type="match status" value="1"/>
</dbReference>
<evidence type="ECO:0000313" key="1">
    <source>
        <dbReference type="EMBL" id="MBQ0854780.1"/>
    </source>
</evidence>
<name>A0A940Y3S2_9ACTN</name>
<dbReference type="InterPro" id="IPR050490">
    <property type="entry name" value="Bact_solute-bd_prot1"/>
</dbReference>
<dbReference type="PROSITE" id="PS51257">
    <property type="entry name" value="PROKAR_LIPOPROTEIN"/>
    <property type="match status" value="1"/>
</dbReference>
<dbReference type="InterPro" id="IPR006059">
    <property type="entry name" value="SBP"/>
</dbReference>
<proteinExistence type="predicted"/>
<dbReference type="AlphaFoldDB" id="A0A940Y3S2"/>
<dbReference type="Gene3D" id="3.40.190.10">
    <property type="entry name" value="Periplasmic binding protein-like II"/>
    <property type="match status" value="1"/>
</dbReference>
<accession>A0A940Y3S2</accession>
<dbReference type="RefSeq" id="WP_210892682.1">
    <property type="nucleotide sequence ID" value="NZ_JAGPYQ010000002.1"/>
</dbReference>
<sequence length="445" mass="47673">MTASPCRPWRTQVSVFTAVTALSAGLLTGCSMSSSDGSAGKDTLTAWAWGAPAAGMKATAEEFEKSHPGVTVKVQDVGNPAIWDKITTGMAAGGQGLPDVMDIGGDYMGNYLETFPDGFANLGDMGAGSLEKDFPSGLWKGGQDAKGQQYGMPFEVNTNLVFYRKDLFEKAGVDIDSIRTWDQMLTAGVKIKKATGADLFAVDKAASQADSANFFMMLARLQGTFFFNGKGEIALSGKESVDALTFLKEANDKKLVTDIPQSQGTTSQMKGQSPVAIMPGASWMVGSFQDTAPEMKGKWGVRMSPAMKEGGYTASSAGGTYLTVSKSSKQQELAYEYVEYSMATLAGQKVITKADGLFPSYGPMWKTAAFKEPNPYFGINTNELVIEALSQDTPPDHYTKDYPKALKVYDDAQTQVLVKDADPEQALQQAAKLLAQQTGRKTAKD</sequence>
<dbReference type="PANTHER" id="PTHR43649:SF12">
    <property type="entry name" value="DIACETYLCHITOBIOSE BINDING PROTEIN DASA"/>
    <property type="match status" value="1"/>
</dbReference>
<keyword evidence="2" id="KW-1185">Reference proteome</keyword>
<dbReference type="Proteomes" id="UP000677413">
    <property type="component" value="Unassembled WGS sequence"/>
</dbReference>
<dbReference type="CDD" id="cd13585">
    <property type="entry name" value="PBP2_TMBP_like"/>
    <property type="match status" value="1"/>
</dbReference>
<evidence type="ECO:0000313" key="2">
    <source>
        <dbReference type="Proteomes" id="UP000677413"/>
    </source>
</evidence>
<gene>
    <name evidence="1" type="ORF">J8N05_42210</name>
</gene>
<comment type="caution">
    <text evidence="1">The sequence shown here is derived from an EMBL/GenBank/DDBJ whole genome shotgun (WGS) entry which is preliminary data.</text>
</comment>
<organism evidence="1 2">
    <name type="scientific">Streptomyces liliiviolaceus</name>
    <dbReference type="NCBI Taxonomy" id="2823109"/>
    <lineage>
        <taxon>Bacteria</taxon>
        <taxon>Bacillati</taxon>
        <taxon>Actinomycetota</taxon>
        <taxon>Actinomycetes</taxon>
        <taxon>Kitasatosporales</taxon>
        <taxon>Streptomycetaceae</taxon>
        <taxon>Streptomyces</taxon>
    </lineage>
</organism>
<protein>
    <submittedName>
        <fullName evidence="1">Extracellular solute-binding protein</fullName>
    </submittedName>
</protein>